<feature type="transmembrane region" description="Helical" evidence="12">
    <location>
        <begin position="110"/>
        <end position="134"/>
    </location>
</feature>
<comment type="function">
    <text evidence="12">Fluoride-specific ion channel. Important for reducing fluoride concentration in the cell, thus reducing its toxicity.</text>
</comment>
<dbReference type="EMBL" id="LLZS01000009">
    <property type="protein sequence ID" value="KUR70071.1"/>
    <property type="molecule type" value="Genomic_DNA"/>
</dbReference>
<evidence type="ECO:0000256" key="3">
    <source>
        <dbReference type="ARBA" id="ARBA00022519"/>
    </source>
</evidence>
<evidence type="ECO:0000313" key="14">
    <source>
        <dbReference type="Proteomes" id="UP000058012"/>
    </source>
</evidence>
<evidence type="ECO:0000256" key="8">
    <source>
        <dbReference type="ARBA" id="ARBA00023136"/>
    </source>
</evidence>
<keyword evidence="9 12" id="KW-0407">Ion channel</keyword>
<dbReference type="GO" id="GO:0140114">
    <property type="term" value="P:cellular detoxification of fluoride"/>
    <property type="evidence" value="ECO:0007669"/>
    <property type="project" value="UniProtKB-UniRule"/>
</dbReference>
<evidence type="ECO:0000256" key="1">
    <source>
        <dbReference type="ARBA" id="ARBA00004651"/>
    </source>
</evidence>
<dbReference type="PANTHER" id="PTHR28259">
    <property type="entry name" value="FLUORIDE EXPORT PROTEIN 1-RELATED"/>
    <property type="match status" value="1"/>
</dbReference>
<keyword evidence="6 12" id="KW-0915">Sodium</keyword>
<evidence type="ECO:0000256" key="5">
    <source>
        <dbReference type="ARBA" id="ARBA00022989"/>
    </source>
</evidence>
<keyword evidence="4 12" id="KW-0812">Transmembrane</keyword>
<protein>
    <recommendedName>
        <fullName evidence="12">Fluoride-specific ion channel FluC</fullName>
    </recommendedName>
</protein>
<dbReference type="OrthoDB" id="9806299at2"/>
<comment type="similarity">
    <text evidence="10 12">Belongs to the fluoride channel Fluc/FEX (TC 1.A.43) family.</text>
</comment>
<dbReference type="RefSeq" id="WP_067912458.1">
    <property type="nucleotide sequence ID" value="NZ_KQ954246.1"/>
</dbReference>
<evidence type="ECO:0000256" key="6">
    <source>
        <dbReference type="ARBA" id="ARBA00023053"/>
    </source>
</evidence>
<sequence>MTTAIPLLSSAPPGLAVAAGGALGAWLRHQTGRLFMAAFGPVAASAFPWATLTVNVLGSAAMGILVGWLARHGTGGEPWRLLLGVGVLGGFTTFSSFALEFALFVERGALGLAAAYVTLSLVAGFAALFAGLWLMRVAA</sequence>
<dbReference type="GO" id="GO:0005886">
    <property type="term" value="C:plasma membrane"/>
    <property type="evidence" value="ECO:0007669"/>
    <property type="project" value="UniProtKB-SubCell"/>
</dbReference>
<dbReference type="Pfam" id="PF02537">
    <property type="entry name" value="CRCB"/>
    <property type="match status" value="1"/>
</dbReference>
<dbReference type="GO" id="GO:0046872">
    <property type="term" value="F:metal ion binding"/>
    <property type="evidence" value="ECO:0007669"/>
    <property type="project" value="UniProtKB-KW"/>
</dbReference>
<evidence type="ECO:0000256" key="11">
    <source>
        <dbReference type="ARBA" id="ARBA00035585"/>
    </source>
</evidence>
<gene>
    <name evidence="12" type="primary">fluC</name>
    <name evidence="12" type="synonym">crcB</name>
    <name evidence="13" type="ORF">AQZ52_14470</name>
</gene>
<dbReference type="GO" id="GO:0062054">
    <property type="term" value="F:fluoride channel activity"/>
    <property type="evidence" value="ECO:0007669"/>
    <property type="project" value="UniProtKB-UniRule"/>
</dbReference>
<feature type="binding site" evidence="12">
    <location>
        <position position="92"/>
    </location>
    <ligand>
        <name>Na(+)</name>
        <dbReference type="ChEBI" id="CHEBI:29101"/>
        <note>structural</note>
    </ligand>
</feature>
<dbReference type="HAMAP" id="MF_00454">
    <property type="entry name" value="FluC"/>
    <property type="match status" value="1"/>
</dbReference>
<evidence type="ECO:0000256" key="7">
    <source>
        <dbReference type="ARBA" id="ARBA00023065"/>
    </source>
</evidence>
<feature type="binding site" evidence="12">
    <location>
        <position position="89"/>
    </location>
    <ligand>
        <name>Na(+)</name>
        <dbReference type="ChEBI" id="CHEBI:29101"/>
        <note>structural</note>
    </ligand>
</feature>
<comment type="activity regulation">
    <text evidence="12">Na(+) is not transported, but it plays an essential structural role and its presence is essential for fluoride channel function.</text>
</comment>
<evidence type="ECO:0000256" key="12">
    <source>
        <dbReference type="HAMAP-Rule" id="MF_00454"/>
    </source>
</evidence>
<dbReference type="AlphaFoldDB" id="A0A117USJ2"/>
<evidence type="ECO:0000256" key="2">
    <source>
        <dbReference type="ARBA" id="ARBA00022475"/>
    </source>
</evidence>
<keyword evidence="7 12" id="KW-0406">Ion transport</keyword>
<evidence type="ECO:0000256" key="10">
    <source>
        <dbReference type="ARBA" id="ARBA00035120"/>
    </source>
</evidence>
<keyword evidence="3" id="KW-0997">Cell inner membrane</keyword>
<feature type="transmembrane region" description="Helical" evidence="12">
    <location>
        <begin position="42"/>
        <end position="69"/>
    </location>
</feature>
<keyword evidence="8 12" id="KW-0472">Membrane</keyword>
<keyword evidence="14" id="KW-1185">Reference proteome</keyword>
<dbReference type="PANTHER" id="PTHR28259:SF1">
    <property type="entry name" value="FLUORIDE EXPORT PROTEIN 1-RELATED"/>
    <property type="match status" value="1"/>
</dbReference>
<comment type="caution">
    <text evidence="13">The sequence shown here is derived from an EMBL/GenBank/DDBJ whole genome shotgun (WGS) entry which is preliminary data.</text>
</comment>
<name>A0A117USJ2_9SPHN</name>
<accession>A0A117USJ2</accession>
<keyword evidence="12" id="KW-0479">Metal-binding</keyword>
<dbReference type="STRING" id="1117702.AQZ52_14470"/>
<dbReference type="Proteomes" id="UP000058012">
    <property type="component" value="Unassembled WGS sequence"/>
</dbReference>
<comment type="catalytic activity">
    <reaction evidence="11">
        <text>fluoride(in) = fluoride(out)</text>
        <dbReference type="Rhea" id="RHEA:76159"/>
        <dbReference type="ChEBI" id="CHEBI:17051"/>
    </reaction>
    <physiologicalReaction direction="left-to-right" evidence="11">
        <dbReference type="Rhea" id="RHEA:76160"/>
    </physiologicalReaction>
</comment>
<proteinExistence type="inferred from homology"/>
<evidence type="ECO:0000256" key="9">
    <source>
        <dbReference type="ARBA" id="ARBA00023303"/>
    </source>
</evidence>
<comment type="subcellular location">
    <subcellularLocation>
        <location evidence="1 12">Cell membrane</location>
        <topology evidence="1 12">Multi-pass membrane protein</topology>
    </subcellularLocation>
</comment>
<keyword evidence="2 12" id="KW-1003">Cell membrane</keyword>
<dbReference type="InterPro" id="IPR003691">
    <property type="entry name" value="FluC"/>
</dbReference>
<evidence type="ECO:0000313" key="13">
    <source>
        <dbReference type="EMBL" id="KUR70071.1"/>
    </source>
</evidence>
<organism evidence="13 14">
    <name type="scientific">Novosphingobium fuchskuhlense</name>
    <dbReference type="NCBI Taxonomy" id="1117702"/>
    <lineage>
        <taxon>Bacteria</taxon>
        <taxon>Pseudomonadati</taxon>
        <taxon>Pseudomonadota</taxon>
        <taxon>Alphaproteobacteria</taxon>
        <taxon>Sphingomonadales</taxon>
        <taxon>Sphingomonadaceae</taxon>
        <taxon>Novosphingobium</taxon>
    </lineage>
</organism>
<feature type="transmembrane region" description="Helical" evidence="12">
    <location>
        <begin position="81"/>
        <end position="104"/>
    </location>
</feature>
<keyword evidence="12" id="KW-0813">Transport</keyword>
<evidence type="ECO:0000256" key="4">
    <source>
        <dbReference type="ARBA" id="ARBA00022692"/>
    </source>
</evidence>
<reference evidence="13 14" key="1">
    <citation type="submission" date="2015-10" db="EMBL/GenBank/DDBJ databases">
        <title>Draft genome sequence of Novosphingobium fuchskuhlense DSM 25065 isolated from a surface water sample of the southwest basin of Lake Grosse Fuchskuhle.</title>
        <authorList>
            <person name="Ruckert C."/>
            <person name="Winkler A."/>
            <person name="Glaeser J."/>
            <person name="Grossart H.-P."/>
            <person name="Kalinowski J."/>
            <person name="Glaeser S."/>
        </authorList>
    </citation>
    <scope>NUCLEOTIDE SEQUENCE [LARGE SCALE GENOMIC DNA]</scope>
    <source>
        <strain evidence="13 14">FNE08-7</strain>
    </source>
</reference>
<keyword evidence="5 12" id="KW-1133">Transmembrane helix</keyword>